<accession>A0ABM6MXC8</accession>
<proteinExistence type="predicted"/>
<organism evidence="2 3">
    <name type="scientific">Elizabethkingia anophelis R26</name>
    <dbReference type="NCBI Taxonomy" id="1246994"/>
    <lineage>
        <taxon>Bacteria</taxon>
        <taxon>Pseudomonadati</taxon>
        <taxon>Bacteroidota</taxon>
        <taxon>Flavobacteriia</taxon>
        <taxon>Flavobacteriales</taxon>
        <taxon>Weeksellaceae</taxon>
        <taxon>Elizabethkingia</taxon>
    </lineage>
</organism>
<evidence type="ECO:0000256" key="1">
    <source>
        <dbReference type="SAM" id="Phobius"/>
    </source>
</evidence>
<keyword evidence="3" id="KW-1185">Reference proteome</keyword>
<dbReference type="Proteomes" id="UP000190057">
    <property type="component" value="Chromosome"/>
</dbReference>
<name>A0ABM6MXC8_9FLAO</name>
<dbReference type="RefSeq" id="WP_009090750.1">
    <property type="nucleotide sequence ID" value="NZ_ANIW01000033.1"/>
</dbReference>
<keyword evidence="1" id="KW-0812">Transmembrane</keyword>
<keyword evidence="1" id="KW-1133">Transmembrane helix</keyword>
<reference evidence="2 3" key="1">
    <citation type="submission" date="2017-09" db="EMBL/GenBank/DDBJ databases">
        <title>Complete circularized genomes of four mosquito-derived Elizabethkingia anophelis isolates.</title>
        <authorList>
            <person name="Nicholson A.C."/>
            <person name="Xu J."/>
        </authorList>
    </citation>
    <scope>NUCLEOTIDE SEQUENCE [LARGE SCALE GENOMIC DNA]</scope>
    <source>
        <strain evidence="2 3">R26</strain>
    </source>
</reference>
<gene>
    <name evidence="2" type="ORF">BAZ09_016430</name>
</gene>
<sequence length="92" mass="10350">MEKITNSQRSTKLSNAVANYVAKGYRLVDKNDVAFTAVLHRDAQKTNHILHLLLTLVTCFAWLLIWGLISLTRDGASTVNLYVDEYGNLVNK</sequence>
<dbReference type="EMBL" id="CP023401">
    <property type="protein sequence ID" value="ATC37729.1"/>
    <property type="molecule type" value="Genomic_DNA"/>
</dbReference>
<evidence type="ECO:0000313" key="2">
    <source>
        <dbReference type="EMBL" id="ATC37729.1"/>
    </source>
</evidence>
<protein>
    <submittedName>
        <fullName evidence="2">Uncharacterized protein</fullName>
    </submittedName>
</protein>
<feature type="transmembrane region" description="Helical" evidence="1">
    <location>
        <begin position="49"/>
        <end position="69"/>
    </location>
</feature>
<evidence type="ECO:0000313" key="3">
    <source>
        <dbReference type="Proteomes" id="UP000190057"/>
    </source>
</evidence>
<dbReference type="GeneID" id="56686078"/>
<keyword evidence="1" id="KW-0472">Membrane</keyword>